<comment type="catalytic activity">
    <reaction evidence="9">
        <text>acetate + ATP = acetyl phosphate + ADP</text>
        <dbReference type="Rhea" id="RHEA:11352"/>
        <dbReference type="ChEBI" id="CHEBI:22191"/>
        <dbReference type="ChEBI" id="CHEBI:30089"/>
        <dbReference type="ChEBI" id="CHEBI:30616"/>
        <dbReference type="ChEBI" id="CHEBI:456216"/>
        <dbReference type="EC" id="2.7.2.1"/>
    </reaction>
</comment>
<name>A0A437Q8F4_9GAMM</name>
<dbReference type="GO" id="GO:0006085">
    <property type="term" value="P:acetyl-CoA biosynthetic process"/>
    <property type="evidence" value="ECO:0007669"/>
    <property type="project" value="UniProtKB-UniRule"/>
</dbReference>
<accession>A0A437Q8F4</accession>
<dbReference type="GO" id="GO:0006083">
    <property type="term" value="P:acetate metabolic process"/>
    <property type="evidence" value="ECO:0007669"/>
    <property type="project" value="TreeGrafter"/>
</dbReference>
<dbReference type="AlphaFoldDB" id="A0A437Q8F4"/>
<feature type="site" description="Transition state stabilizer" evidence="9">
    <location>
        <position position="183"/>
    </location>
</feature>
<dbReference type="GO" id="GO:0000287">
    <property type="term" value="F:magnesium ion binding"/>
    <property type="evidence" value="ECO:0007669"/>
    <property type="project" value="UniProtKB-UniRule"/>
</dbReference>
<comment type="function">
    <text evidence="9">Catalyzes the formation of acetyl phosphate from acetate and ATP. Can also catalyze the reverse reaction.</text>
</comment>
<evidence type="ECO:0000256" key="9">
    <source>
        <dbReference type="HAMAP-Rule" id="MF_00020"/>
    </source>
</evidence>
<evidence type="ECO:0000256" key="4">
    <source>
        <dbReference type="ARBA" id="ARBA00022723"/>
    </source>
</evidence>
<dbReference type="InterPro" id="IPR004372">
    <property type="entry name" value="Ac/propionate_kinase"/>
</dbReference>
<evidence type="ECO:0000256" key="3">
    <source>
        <dbReference type="ARBA" id="ARBA00022679"/>
    </source>
</evidence>
<keyword evidence="3 9" id="KW-0808">Transferase</keyword>
<dbReference type="HAMAP" id="MF_00020">
    <property type="entry name" value="Acetate_kinase"/>
    <property type="match status" value="1"/>
</dbReference>
<keyword evidence="5 9" id="KW-0547">Nucleotide-binding</keyword>
<comment type="similarity">
    <text evidence="1 9 10">Belongs to the acetokinase family.</text>
</comment>
<dbReference type="PANTHER" id="PTHR21060">
    <property type="entry name" value="ACETATE KINASE"/>
    <property type="match status" value="1"/>
</dbReference>
<sequence length="395" mass="42767">MQTVLTINGGSSSLKCALFKTEHHQESPIYQFKLGNILDTPRISVADGEGNKLTPPKADFSNIPQDKRHAAALKVVLDWLCEQAPHLKLTAFGHRVVHGGERFSEPARVDTALLDALEKFVPLAPLHQPFNLLLIRACQELAPELPQIACFDTMFHVGQPSVERHYALPRHLTEAGIQRYGFHGLSYEFIRKSLATLSAQALTAKTVICHLGAGASMCAMSAGKSVASTMGFTAVDGLPMGSRCGNIDPGVILHLQQHLGMSLKEVERLIYKESGWLGVSGISSDMLSLHQADSPAAEEAIEMFTYRAALEVGRLAAAMGGIEQLVFTGGVGENDADVRRRIMARCEWLGLSWSAAANQSNSSVISEPTSTIMVRVIPTNEEAMIAHHVVDVIGD</sequence>
<dbReference type="InterPro" id="IPR000890">
    <property type="entry name" value="Aliphatic_acid_kin_short-chain"/>
</dbReference>
<evidence type="ECO:0000256" key="5">
    <source>
        <dbReference type="ARBA" id="ARBA00022741"/>
    </source>
</evidence>
<keyword evidence="4 9" id="KW-0479">Metal-binding</keyword>
<evidence type="ECO:0000256" key="8">
    <source>
        <dbReference type="ARBA" id="ARBA00022842"/>
    </source>
</evidence>
<feature type="site" description="Transition state stabilizer" evidence="9">
    <location>
        <position position="243"/>
    </location>
</feature>
<keyword evidence="7 9" id="KW-0067">ATP-binding</keyword>
<dbReference type="PIRSF" id="PIRSF000722">
    <property type="entry name" value="Acetate_prop_kin"/>
    <property type="match status" value="1"/>
</dbReference>
<keyword evidence="2 9" id="KW-0963">Cytoplasm</keyword>
<feature type="binding site" evidence="9">
    <location>
        <begin position="210"/>
        <end position="214"/>
    </location>
    <ligand>
        <name>ATP</name>
        <dbReference type="ChEBI" id="CHEBI:30616"/>
    </ligand>
</feature>
<evidence type="ECO:0000256" key="7">
    <source>
        <dbReference type="ARBA" id="ARBA00022840"/>
    </source>
</evidence>
<protein>
    <recommendedName>
        <fullName evidence="9">Acetate kinase</fullName>
        <ecNumber evidence="9">2.7.2.1</ecNumber>
    </recommendedName>
    <alternativeName>
        <fullName evidence="9">Acetokinase</fullName>
    </alternativeName>
</protein>
<dbReference type="PRINTS" id="PR00471">
    <property type="entry name" value="ACETATEKNASE"/>
</dbReference>
<dbReference type="Pfam" id="PF00871">
    <property type="entry name" value="Acetate_kinase"/>
    <property type="match status" value="1"/>
</dbReference>
<dbReference type="PANTHER" id="PTHR21060:SF21">
    <property type="entry name" value="ACETATE KINASE"/>
    <property type="match status" value="1"/>
</dbReference>
<dbReference type="EC" id="2.7.2.1" evidence="9"/>
<dbReference type="NCBIfam" id="TIGR00016">
    <property type="entry name" value="ackA"/>
    <property type="match status" value="1"/>
</dbReference>
<feature type="binding site" evidence="9">
    <location>
        <position position="95"/>
    </location>
    <ligand>
        <name>substrate</name>
    </ligand>
</feature>
<evidence type="ECO:0000256" key="10">
    <source>
        <dbReference type="RuleBase" id="RU003835"/>
    </source>
</evidence>
<feature type="binding site" evidence="9">
    <location>
        <position position="8"/>
    </location>
    <ligand>
        <name>Mg(2+)</name>
        <dbReference type="ChEBI" id="CHEBI:18420"/>
    </ligand>
</feature>
<dbReference type="SUPFAM" id="SSF53067">
    <property type="entry name" value="Actin-like ATPase domain"/>
    <property type="match status" value="2"/>
</dbReference>
<keyword evidence="6 9" id="KW-0418">Kinase</keyword>
<reference evidence="11 12" key="1">
    <citation type="submission" date="2019-01" db="EMBL/GenBank/DDBJ databases">
        <authorList>
            <person name="Chen W.-M."/>
        </authorList>
    </citation>
    <scope>NUCLEOTIDE SEQUENCE [LARGE SCALE GENOMIC DNA]</scope>
    <source>
        <strain evidence="11 12">HPM-16</strain>
    </source>
</reference>
<dbReference type="PROSITE" id="PS01076">
    <property type="entry name" value="ACETATE_KINASE_2"/>
    <property type="match status" value="1"/>
</dbReference>
<feature type="binding site" evidence="9">
    <location>
        <position position="15"/>
    </location>
    <ligand>
        <name>ATP</name>
        <dbReference type="ChEBI" id="CHEBI:30616"/>
    </ligand>
</feature>
<feature type="binding site" evidence="9">
    <location>
        <position position="381"/>
    </location>
    <ligand>
        <name>Mg(2+)</name>
        <dbReference type="ChEBI" id="CHEBI:18420"/>
    </ligand>
</feature>
<evidence type="ECO:0000256" key="1">
    <source>
        <dbReference type="ARBA" id="ARBA00008748"/>
    </source>
</evidence>
<dbReference type="InterPro" id="IPR023865">
    <property type="entry name" value="Aliphatic_acid_kinase_CS"/>
</dbReference>
<comment type="cofactor">
    <cofactor evidence="9">
        <name>Mg(2+)</name>
        <dbReference type="ChEBI" id="CHEBI:18420"/>
    </cofactor>
    <cofactor evidence="9">
        <name>Mn(2+)</name>
        <dbReference type="ChEBI" id="CHEBI:29035"/>
    </cofactor>
    <text evidence="9">Mg(2+). Can also accept Mn(2+).</text>
</comment>
<evidence type="ECO:0000256" key="6">
    <source>
        <dbReference type="ARBA" id="ARBA00022777"/>
    </source>
</evidence>
<comment type="caution">
    <text evidence="9">Lacks conserved residue(s) required for the propagation of feature annotation.</text>
</comment>
<comment type="pathway">
    <text evidence="9">Metabolic intermediate biosynthesis; acetyl-CoA biosynthesis; acetyl-CoA from acetate: step 1/2.</text>
</comment>
<feature type="active site" description="Proton donor/acceptor" evidence="9">
    <location>
        <position position="152"/>
    </location>
</feature>
<evidence type="ECO:0000313" key="11">
    <source>
        <dbReference type="EMBL" id="RVU30790.1"/>
    </source>
</evidence>
<evidence type="ECO:0000313" key="12">
    <source>
        <dbReference type="Proteomes" id="UP000282818"/>
    </source>
</evidence>
<comment type="caution">
    <text evidence="11">The sequence shown here is derived from an EMBL/GenBank/DDBJ whole genome shotgun (WGS) entry which is preliminary data.</text>
</comment>
<organism evidence="11 12">
    <name type="scientific">Neptunomonas marina</name>
    <dbReference type="NCBI Taxonomy" id="1815562"/>
    <lineage>
        <taxon>Bacteria</taxon>
        <taxon>Pseudomonadati</taxon>
        <taxon>Pseudomonadota</taxon>
        <taxon>Gammaproteobacteria</taxon>
        <taxon>Oceanospirillales</taxon>
        <taxon>Oceanospirillaceae</taxon>
        <taxon>Neptunomonas</taxon>
    </lineage>
</organism>
<dbReference type="UniPathway" id="UPA00340">
    <property type="reaction ID" value="UER00458"/>
</dbReference>
<keyword evidence="12" id="KW-1185">Reference proteome</keyword>
<comment type="subunit">
    <text evidence="9">Homodimer.</text>
</comment>
<dbReference type="GO" id="GO:0005524">
    <property type="term" value="F:ATP binding"/>
    <property type="evidence" value="ECO:0007669"/>
    <property type="project" value="UniProtKB-KW"/>
</dbReference>
<comment type="subcellular location">
    <subcellularLocation>
        <location evidence="9">Cytoplasm</location>
    </subcellularLocation>
</comment>
<dbReference type="Proteomes" id="UP000282818">
    <property type="component" value="Unassembled WGS sequence"/>
</dbReference>
<dbReference type="Gene3D" id="3.30.420.40">
    <property type="match status" value="2"/>
</dbReference>
<dbReference type="GO" id="GO:0005829">
    <property type="term" value="C:cytosol"/>
    <property type="evidence" value="ECO:0007669"/>
    <property type="project" value="TreeGrafter"/>
</dbReference>
<feature type="binding site" evidence="9">
    <location>
        <begin position="330"/>
        <end position="334"/>
    </location>
    <ligand>
        <name>ATP</name>
        <dbReference type="ChEBI" id="CHEBI:30616"/>
    </ligand>
</feature>
<dbReference type="GO" id="GO:0008776">
    <property type="term" value="F:acetate kinase activity"/>
    <property type="evidence" value="ECO:0007669"/>
    <property type="project" value="UniProtKB-UniRule"/>
</dbReference>
<dbReference type="PROSITE" id="PS01075">
    <property type="entry name" value="ACETATE_KINASE_1"/>
    <property type="match status" value="1"/>
</dbReference>
<dbReference type="RefSeq" id="WP_127694326.1">
    <property type="nucleotide sequence ID" value="NZ_SACQ01000004.1"/>
</dbReference>
<keyword evidence="8 9" id="KW-0460">Magnesium</keyword>
<dbReference type="InterPro" id="IPR043129">
    <property type="entry name" value="ATPase_NBD"/>
</dbReference>
<evidence type="ECO:0000256" key="2">
    <source>
        <dbReference type="ARBA" id="ARBA00022490"/>
    </source>
</evidence>
<dbReference type="EMBL" id="SACQ01000004">
    <property type="protein sequence ID" value="RVU30790.1"/>
    <property type="molecule type" value="Genomic_DNA"/>
</dbReference>
<proteinExistence type="inferred from homology"/>
<gene>
    <name evidence="9" type="primary">ackA</name>
    <name evidence="11" type="ORF">EOE65_10810</name>
</gene>